<evidence type="ECO:0000256" key="3">
    <source>
        <dbReference type="SAM" id="MobiDB-lite"/>
    </source>
</evidence>
<dbReference type="KEGG" id="sma:SAVERM_808"/>
<proteinExistence type="predicted"/>
<evidence type="ECO:0000313" key="6">
    <source>
        <dbReference type="EMBL" id="BAC68518.1"/>
    </source>
</evidence>
<dbReference type="InterPro" id="IPR000014">
    <property type="entry name" value="PAS"/>
</dbReference>
<dbReference type="NCBIfam" id="TIGR00229">
    <property type="entry name" value="sensory_box"/>
    <property type="match status" value="1"/>
</dbReference>
<feature type="domain" description="PPM-type phosphatase" evidence="5">
    <location>
        <begin position="227"/>
        <end position="439"/>
    </location>
</feature>
<keyword evidence="1" id="KW-0378">Hydrolase</keyword>
<dbReference type="GO" id="GO:0016791">
    <property type="term" value="F:phosphatase activity"/>
    <property type="evidence" value="ECO:0007669"/>
    <property type="project" value="TreeGrafter"/>
</dbReference>
<gene>
    <name evidence="6" type="primary">prpC2</name>
    <name evidence="6" type="ORF">SAVERM_808</name>
</gene>
<reference evidence="6 7" key="2">
    <citation type="journal article" date="2003" name="Nat. Biotechnol.">
        <title>Complete genome sequence and comparative analysis of the industrial microorganism Streptomyces avermitilis.</title>
        <authorList>
            <person name="Ikeda H."/>
            <person name="Ishikawa J."/>
            <person name="Hanamoto A."/>
            <person name="Shinose M."/>
            <person name="Kikuchi H."/>
            <person name="Shiba T."/>
            <person name="Sakaki Y."/>
            <person name="Hattori M."/>
            <person name="Omura S."/>
        </authorList>
    </citation>
    <scope>NUCLEOTIDE SEQUENCE [LARGE SCALE GENOMIC DNA]</scope>
    <source>
        <strain evidence="7">ATCC 31267 / DSM 46492 / JCM 5070 / NBRC 14893 / NCIMB 12804 / NRRL 8165 / MA-4680</strain>
    </source>
</reference>
<feature type="region of interest" description="Disordered" evidence="3">
    <location>
        <begin position="1"/>
        <end position="26"/>
    </location>
</feature>
<dbReference type="Pfam" id="PF08448">
    <property type="entry name" value="PAS_4"/>
    <property type="match status" value="1"/>
</dbReference>
<feature type="domain" description="PAS" evidence="4">
    <location>
        <begin position="30"/>
        <end position="78"/>
    </location>
</feature>
<dbReference type="SUPFAM" id="SSF55785">
    <property type="entry name" value="PYP-like sensor domain (PAS domain)"/>
    <property type="match status" value="1"/>
</dbReference>
<organism evidence="6 7">
    <name type="scientific">Streptomyces avermitilis (strain ATCC 31267 / DSM 46492 / JCM 5070 / NBRC 14893 / NCIMB 12804 / NRRL 8165 / MA-4680)</name>
    <dbReference type="NCBI Taxonomy" id="227882"/>
    <lineage>
        <taxon>Bacteria</taxon>
        <taxon>Bacillati</taxon>
        <taxon>Actinomycetota</taxon>
        <taxon>Actinomycetes</taxon>
        <taxon>Kitasatosporales</taxon>
        <taxon>Streptomycetaceae</taxon>
        <taxon>Streptomyces</taxon>
    </lineage>
</organism>
<dbReference type="HOGENOM" id="CLU_000445_43_8_11"/>
<dbReference type="PROSITE" id="PS50112">
    <property type="entry name" value="PAS"/>
    <property type="match status" value="1"/>
</dbReference>
<dbReference type="InterPro" id="IPR036457">
    <property type="entry name" value="PPM-type-like_dom_sf"/>
</dbReference>
<dbReference type="CDD" id="cd00130">
    <property type="entry name" value="PAS"/>
    <property type="match status" value="1"/>
</dbReference>
<protein>
    <submittedName>
        <fullName evidence="6">Magnesium or manganese-dependent protein phosphatase</fullName>
    </submittedName>
</protein>
<reference evidence="6 7" key="3">
    <citation type="journal article" date="2014" name="J. Ind. Microbiol. Biotechnol.">
        <title>Genome mining of the Streptomyces avermitilis genome and development of genome-minimized hosts for heterologous expression of biosynthetic gene clusters.</title>
        <authorList>
            <person name="Ikeda H."/>
            <person name="Shin-ya K."/>
            <person name="Omura S."/>
        </authorList>
    </citation>
    <scope>NUCLEOTIDE SEQUENCE [LARGE SCALE GENOMIC DNA]</scope>
    <source>
        <strain evidence="7">ATCC 31267 / DSM 46492 / JCM 5070 / NBRC 14893 / NCIMB 12804 / NRRL 8165 / MA-4680</strain>
    </source>
</reference>
<dbReference type="AlphaFoldDB" id="Q82PR4"/>
<dbReference type="PANTHER" id="PTHR43156:SF2">
    <property type="entry name" value="STAGE II SPORULATION PROTEIN E"/>
    <property type="match status" value="1"/>
</dbReference>
<dbReference type="SUPFAM" id="SSF81606">
    <property type="entry name" value="PP2C-like"/>
    <property type="match status" value="1"/>
</dbReference>
<evidence type="ECO:0000259" key="4">
    <source>
        <dbReference type="PROSITE" id="PS50112"/>
    </source>
</evidence>
<dbReference type="EMBL" id="BA000030">
    <property type="protein sequence ID" value="BAC68518.1"/>
    <property type="molecule type" value="Genomic_DNA"/>
</dbReference>
<dbReference type="InterPro" id="IPR001932">
    <property type="entry name" value="PPM-type_phosphatase-like_dom"/>
</dbReference>
<dbReference type="InterPro" id="IPR052016">
    <property type="entry name" value="Bact_Sigma-Reg"/>
</dbReference>
<evidence type="ECO:0000313" key="7">
    <source>
        <dbReference type="Proteomes" id="UP000000428"/>
    </source>
</evidence>
<keyword evidence="7" id="KW-1185">Reference proteome</keyword>
<dbReference type="eggNOG" id="COG2208">
    <property type="taxonomic scope" value="Bacteria"/>
</dbReference>
<keyword evidence="2" id="KW-0175">Coiled coil</keyword>
<dbReference type="InterPro" id="IPR013656">
    <property type="entry name" value="PAS_4"/>
</dbReference>
<dbReference type="SMART" id="SM00331">
    <property type="entry name" value="PP2C_SIG"/>
    <property type="match status" value="1"/>
</dbReference>
<dbReference type="Gene3D" id="3.60.40.10">
    <property type="entry name" value="PPM-type phosphatase domain"/>
    <property type="match status" value="1"/>
</dbReference>
<feature type="coiled-coil region" evidence="2">
    <location>
        <begin position="181"/>
        <end position="215"/>
    </location>
</feature>
<evidence type="ECO:0000256" key="2">
    <source>
        <dbReference type="SAM" id="Coils"/>
    </source>
</evidence>
<dbReference type="Proteomes" id="UP000000428">
    <property type="component" value="Chromosome"/>
</dbReference>
<dbReference type="PROSITE" id="PS51746">
    <property type="entry name" value="PPM_2"/>
    <property type="match status" value="1"/>
</dbReference>
<sequence length="439" mass="47791">MTEDRLCARTGAAGGPTDDAERTGTEPVTPQIDYEALFSAVPTPYLVLGPDLIILDVNDAYLRVAGWSRQDLVGRYLFDAFPDNPADPGADGVRNLDLSLHRVLRSKEPDTMTVQKYDIPVAGQAGVFEERWWSPVNIPVLAPDGQVVWIIHQVEDVTAFVVPHTDRPQADGEALSGREAVEELYARARELQRLNEELREAHARERQVAVTLQEAMLRSPDLARHRDVAVRYLPAVGSLNVCGDWYDVVDLPDGRIGVAVGDVVGHGLEAAAVMGMLRSALSASVRAVDGPAQALEVLGLYARSVEGALVTTVAQAVIDTINHRIIYSSAGHLPPVLLHPDGTCDLLNRATDPPLGARLEHVPRPEADLPYTQGDTLVLYTDGLIERRGEDIDTGLHRLTEALARHRRLSPERLADALLARLDVAGGARDDIALILVRL</sequence>
<reference evidence="6 7" key="1">
    <citation type="journal article" date="2001" name="Proc. Natl. Acad. Sci. U.S.A.">
        <title>Genome sequence of an industrial microorganism Streptomyces avermitilis: deducing the ability of producing secondary metabolites.</title>
        <authorList>
            <person name="Omura S."/>
            <person name="Ikeda H."/>
            <person name="Ishikawa J."/>
            <person name="Hanamoto A."/>
            <person name="Takahashi C."/>
            <person name="Shinose M."/>
            <person name="Takahashi Y."/>
            <person name="Horikawa H."/>
            <person name="Nakazawa H."/>
            <person name="Osonoe T."/>
            <person name="Kikuchi H."/>
            <person name="Shiba T."/>
            <person name="Sakaki Y."/>
            <person name="Hattori M."/>
        </authorList>
    </citation>
    <scope>NUCLEOTIDE SEQUENCE [LARGE SCALE GENOMIC DNA]</scope>
    <source>
        <strain evidence="7">ATCC 31267 / DSM 46492 / JCM 5070 / NBRC 14893 / NCIMB 12804 / NRRL 8165 / MA-4680</strain>
    </source>
</reference>
<dbReference type="Pfam" id="PF07228">
    <property type="entry name" value="SpoIIE"/>
    <property type="match status" value="1"/>
</dbReference>
<evidence type="ECO:0000259" key="5">
    <source>
        <dbReference type="PROSITE" id="PS51746"/>
    </source>
</evidence>
<evidence type="ECO:0000256" key="1">
    <source>
        <dbReference type="ARBA" id="ARBA00022801"/>
    </source>
</evidence>
<dbReference type="PANTHER" id="PTHR43156">
    <property type="entry name" value="STAGE II SPORULATION PROTEIN E-RELATED"/>
    <property type="match status" value="1"/>
</dbReference>
<accession>Q82PR4</accession>
<dbReference type="SMART" id="SM00091">
    <property type="entry name" value="PAS"/>
    <property type="match status" value="1"/>
</dbReference>
<name>Q82PR4_STRAW</name>
<dbReference type="InterPro" id="IPR035965">
    <property type="entry name" value="PAS-like_dom_sf"/>
</dbReference>
<dbReference type="Gene3D" id="3.30.450.20">
    <property type="entry name" value="PAS domain"/>
    <property type="match status" value="1"/>
</dbReference>